<dbReference type="FunFam" id="1.10.3660.10:FF:000003">
    <property type="entry name" value="Prephenate dehydrogenase"/>
    <property type="match status" value="1"/>
</dbReference>
<dbReference type="InterPro" id="IPR008927">
    <property type="entry name" value="6-PGluconate_DH-like_C_sf"/>
</dbReference>
<dbReference type="FunFam" id="3.40.50.720:FF:000208">
    <property type="entry name" value="Prephenate dehydrogenase"/>
    <property type="match status" value="1"/>
</dbReference>
<dbReference type="Pfam" id="PF01842">
    <property type="entry name" value="ACT"/>
    <property type="match status" value="1"/>
</dbReference>
<dbReference type="InterPro" id="IPR046826">
    <property type="entry name" value="PDH_N"/>
</dbReference>
<dbReference type="Proteomes" id="UP000272481">
    <property type="component" value="Unassembled WGS sequence"/>
</dbReference>
<evidence type="ECO:0000256" key="8">
    <source>
        <dbReference type="ARBA" id="ARBA00023027"/>
    </source>
</evidence>
<gene>
    <name evidence="13" type="ORF">EJA12_00340</name>
    <name evidence="14" type="ORF">SAMN04488126_10470</name>
</gene>
<comment type="catalytic activity">
    <reaction evidence="10">
        <text>prephenate + NAD(+) = 3-(4-hydroxyphenyl)pyruvate + CO2 + NADH</text>
        <dbReference type="Rhea" id="RHEA:13869"/>
        <dbReference type="ChEBI" id="CHEBI:16526"/>
        <dbReference type="ChEBI" id="CHEBI:29934"/>
        <dbReference type="ChEBI" id="CHEBI:36242"/>
        <dbReference type="ChEBI" id="CHEBI:57540"/>
        <dbReference type="ChEBI" id="CHEBI:57945"/>
        <dbReference type="EC" id="1.3.1.12"/>
    </reaction>
</comment>
<dbReference type="PROSITE" id="PS51176">
    <property type="entry name" value="PDH_ADH"/>
    <property type="match status" value="1"/>
</dbReference>
<keyword evidence="7 13" id="KW-0560">Oxidoreductase</keyword>
<evidence type="ECO:0000256" key="6">
    <source>
        <dbReference type="ARBA" id="ARBA00022605"/>
    </source>
</evidence>
<dbReference type="GO" id="GO:0004665">
    <property type="term" value="F:prephenate dehydrogenase (NADP+) activity"/>
    <property type="evidence" value="ECO:0007669"/>
    <property type="project" value="InterPro"/>
</dbReference>
<evidence type="ECO:0000313" key="14">
    <source>
        <dbReference type="EMBL" id="SDE15462.1"/>
    </source>
</evidence>
<dbReference type="PROSITE" id="PS51671">
    <property type="entry name" value="ACT"/>
    <property type="match status" value="1"/>
</dbReference>
<dbReference type="NCBIfam" id="NF005107">
    <property type="entry name" value="PRK06545.1-5"/>
    <property type="match status" value="1"/>
</dbReference>
<evidence type="ECO:0000313" key="13">
    <source>
        <dbReference type="EMBL" id="RSK37913.1"/>
    </source>
</evidence>
<evidence type="ECO:0000256" key="2">
    <source>
        <dbReference type="ARBA" id="ARBA00007964"/>
    </source>
</evidence>
<dbReference type="Gene3D" id="3.40.50.720">
    <property type="entry name" value="NAD(P)-binding Rossmann-like Domain"/>
    <property type="match status" value="1"/>
</dbReference>
<dbReference type="UniPathway" id="UPA00122">
    <property type="reaction ID" value="UER00961"/>
</dbReference>
<feature type="domain" description="ACT" evidence="12">
    <location>
        <begin position="298"/>
        <end position="368"/>
    </location>
</feature>
<sequence length="368" mass="40042">MSELKAAIIGLGLIGGSLALAIQRHGNVAVTGFDADPTTLREAQTLGVIHHAAGSAAEAAEGCDYIFFATPVNETVRMLKEAAARWKLKEGAILSDTGSTKTWIMEEARQLSGGRASFIGGHPMAGSHKSGVRAAREHLFENAYYLLTPAGREDAPAVRKLESFLSVTKAKTAVVSAEEHDAMTAVVSHFPHVIAASLVRRLEQETEDMPFTRVLAAGGFRDITRIASSDPIMWRDITLQNRDELIDQMDLWIEEMNCVRDMIESGDAESIQDFYGGAKAYRDQLPAKSQGALYTTFDLNVNIPDSPGAISEIAGYLAEAGISITNVRIVESRADVFGIMVVSFQTTEDREKGRVLLSDRTNYDIYIS</sequence>
<dbReference type="GO" id="GO:0008977">
    <property type="term" value="F:prephenate dehydrogenase (NAD+) activity"/>
    <property type="evidence" value="ECO:0007669"/>
    <property type="project" value="UniProtKB-EC"/>
</dbReference>
<keyword evidence="6" id="KW-0028">Amino-acid biosynthesis</keyword>
<dbReference type="STRING" id="426756.SAMN04488126_10470"/>
<dbReference type="SUPFAM" id="SSF51735">
    <property type="entry name" value="NAD(P)-binding Rossmann-fold domains"/>
    <property type="match status" value="1"/>
</dbReference>
<keyword evidence="5" id="KW-0827">Tyrosine biosynthesis</keyword>
<keyword evidence="8" id="KW-0520">NAD</keyword>
<dbReference type="InterPro" id="IPR003099">
    <property type="entry name" value="Prephen_DH"/>
</dbReference>
<evidence type="ECO:0000259" key="11">
    <source>
        <dbReference type="PROSITE" id="PS51176"/>
    </source>
</evidence>
<dbReference type="InterPro" id="IPR036291">
    <property type="entry name" value="NAD(P)-bd_dom_sf"/>
</dbReference>
<evidence type="ECO:0000259" key="12">
    <source>
        <dbReference type="PROSITE" id="PS51671"/>
    </source>
</evidence>
<dbReference type="GO" id="GO:0006571">
    <property type="term" value="P:tyrosine biosynthetic process"/>
    <property type="evidence" value="ECO:0007669"/>
    <property type="project" value="UniProtKB-UniPathway"/>
</dbReference>
<dbReference type="AlphaFoldDB" id="A0A1G7AKZ8"/>
<evidence type="ECO:0000256" key="1">
    <source>
        <dbReference type="ARBA" id="ARBA00005067"/>
    </source>
</evidence>
<comment type="pathway">
    <text evidence="1">Amino-acid biosynthesis; L-tyrosine biosynthesis; (4-hydroxyphenyl)pyruvate from prephenate (NAD(+) route): step 1/1.</text>
</comment>
<comment type="similarity">
    <text evidence="2">Belongs to the prephenate/arogenate dehydrogenase family.</text>
</comment>
<accession>A0A1G7AKZ8</accession>
<dbReference type="PANTHER" id="PTHR21363:SF0">
    <property type="entry name" value="PREPHENATE DEHYDROGENASE [NADP(+)]"/>
    <property type="match status" value="1"/>
</dbReference>
<protein>
    <recommendedName>
        <fullName evidence="4">Prephenate dehydrogenase</fullName>
        <ecNumber evidence="3">1.3.1.12</ecNumber>
    </recommendedName>
</protein>
<proteinExistence type="inferred from homology"/>
<dbReference type="RefSeq" id="WP_092095134.1">
    <property type="nucleotide sequence ID" value="NZ_FNAR01000004.1"/>
</dbReference>
<keyword evidence="9" id="KW-0057">Aromatic amino acid biosynthesis</keyword>
<dbReference type="Pfam" id="PF02153">
    <property type="entry name" value="PDH_N"/>
    <property type="match status" value="1"/>
</dbReference>
<dbReference type="EC" id="1.3.1.12" evidence="3"/>
<dbReference type="InterPro" id="IPR050812">
    <property type="entry name" value="Preph/Arog_dehydrog"/>
</dbReference>
<evidence type="ECO:0000256" key="9">
    <source>
        <dbReference type="ARBA" id="ARBA00023141"/>
    </source>
</evidence>
<feature type="domain" description="Prephenate/arogenate dehydrogenase" evidence="11">
    <location>
        <begin position="4"/>
        <end position="293"/>
    </location>
</feature>
<evidence type="ECO:0000256" key="5">
    <source>
        <dbReference type="ARBA" id="ARBA00022498"/>
    </source>
</evidence>
<dbReference type="InterPro" id="IPR045865">
    <property type="entry name" value="ACT-like_dom_sf"/>
</dbReference>
<dbReference type="PANTHER" id="PTHR21363">
    <property type="entry name" value="PREPHENATE DEHYDROGENASE"/>
    <property type="match status" value="1"/>
</dbReference>
<evidence type="ECO:0000256" key="3">
    <source>
        <dbReference type="ARBA" id="ARBA00012068"/>
    </source>
</evidence>
<evidence type="ECO:0000256" key="10">
    <source>
        <dbReference type="ARBA" id="ARBA00049260"/>
    </source>
</evidence>
<dbReference type="Gene3D" id="3.30.70.260">
    <property type="match status" value="1"/>
</dbReference>
<evidence type="ECO:0000256" key="4">
    <source>
        <dbReference type="ARBA" id="ARBA00016891"/>
    </source>
</evidence>
<reference evidence="13 16" key="2">
    <citation type="submission" date="2018-12" db="EMBL/GenBank/DDBJ databases">
        <title>Comparitive functional genomics of dry heat resistant strains isolated from the viking spacecraft.</title>
        <authorList>
            <person name="Seuylemezian A."/>
            <person name="Vaishampayan P."/>
        </authorList>
    </citation>
    <scope>NUCLEOTIDE SEQUENCE [LARGE SCALE GENOMIC DNA]</scope>
    <source>
        <strain evidence="13 16">M6-11</strain>
    </source>
</reference>
<dbReference type="Pfam" id="PF20463">
    <property type="entry name" value="PDH_C"/>
    <property type="match status" value="1"/>
</dbReference>
<dbReference type="Gene3D" id="1.10.3660.10">
    <property type="entry name" value="6-phosphogluconate dehydrogenase C-terminal like domain"/>
    <property type="match status" value="1"/>
</dbReference>
<organism evidence="14 15">
    <name type="scientific">Bhargavaea beijingensis</name>
    <dbReference type="NCBI Taxonomy" id="426756"/>
    <lineage>
        <taxon>Bacteria</taxon>
        <taxon>Bacillati</taxon>
        <taxon>Bacillota</taxon>
        <taxon>Bacilli</taxon>
        <taxon>Bacillales</taxon>
        <taxon>Caryophanaceae</taxon>
        <taxon>Bhargavaea</taxon>
    </lineage>
</organism>
<name>A0A1G7AKZ8_9BACL</name>
<dbReference type="Proteomes" id="UP000198823">
    <property type="component" value="Unassembled WGS sequence"/>
</dbReference>
<dbReference type="OrthoDB" id="9802008at2"/>
<dbReference type="InterPro" id="IPR046825">
    <property type="entry name" value="PDH_C"/>
</dbReference>
<reference evidence="14 15" key="1">
    <citation type="submission" date="2016-10" db="EMBL/GenBank/DDBJ databases">
        <authorList>
            <person name="de Groot N.N."/>
        </authorList>
    </citation>
    <scope>NUCLEOTIDE SEQUENCE [LARGE SCALE GENOMIC DNA]</scope>
    <source>
        <strain evidence="14 15">CGMCC 1.6762</strain>
    </source>
</reference>
<dbReference type="EMBL" id="FNAR01000004">
    <property type="protein sequence ID" value="SDE15462.1"/>
    <property type="molecule type" value="Genomic_DNA"/>
</dbReference>
<dbReference type="InterPro" id="IPR002912">
    <property type="entry name" value="ACT_dom"/>
</dbReference>
<evidence type="ECO:0000256" key="7">
    <source>
        <dbReference type="ARBA" id="ARBA00023002"/>
    </source>
</evidence>
<evidence type="ECO:0000313" key="16">
    <source>
        <dbReference type="Proteomes" id="UP000272481"/>
    </source>
</evidence>
<evidence type="ECO:0000313" key="15">
    <source>
        <dbReference type="Proteomes" id="UP000198823"/>
    </source>
</evidence>
<dbReference type="EMBL" id="RWGW01000001">
    <property type="protein sequence ID" value="RSK37913.1"/>
    <property type="molecule type" value="Genomic_DNA"/>
</dbReference>
<dbReference type="SUPFAM" id="SSF48179">
    <property type="entry name" value="6-phosphogluconate dehydrogenase C-terminal domain-like"/>
    <property type="match status" value="1"/>
</dbReference>
<keyword evidence="16" id="KW-1185">Reference proteome</keyword>
<dbReference type="SUPFAM" id="SSF55021">
    <property type="entry name" value="ACT-like"/>
    <property type="match status" value="1"/>
</dbReference>
<dbReference type="GO" id="GO:0070403">
    <property type="term" value="F:NAD+ binding"/>
    <property type="evidence" value="ECO:0007669"/>
    <property type="project" value="InterPro"/>
</dbReference>